<proteinExistence type="predicted"/>
<evidence type="ECO:0000313" key="3">
    <source>
        <dbReference type="Proteomes" id="UP000001556"/>
    </source>
</evidence>
<dbReference type="OrthoDB" id="1809341at2"/>
<dbReference type="KEGG" id="drm:Dred_0948"/>
<feature type="transmembrane region" description="Helical" evidence="1">
    <location>
        <begin position="9"/>
        <end position="28"/>
    </location>
</feature>
<sequence length="188" mass="21625">MGTKGRDIAIWGIYFTLPLALVMVKLGYDTLARGVYLLALVSGIWLLYFQFITVPIAIRKSRSSGLKRVVVLPIVRPWANWMIKQHMNADYKKAYEIHIISKPTNLWEFVAALEADLRIIDAKYKDCLFLWETSAPVPSNFRKLIKRHIKVGSAFWQKSGWPIPRPPFVSRQLKRGQVRSGALVWKGE</sequence>
<gene>
    <name evidence="2" type="ordered locus">Dred_0948</name>
</gene>
<dbReference type="STRING" id="349161.Dred_0948"/>
<keyword evidence="1" id="KW-1133">Transmembrane helix</keyword>
<feature type="transmembrane region" description="Helical" evidence="1">
    <location>
        <begin position="34"/>
        <end position="58"/>
    </location>
</feature>
<keyword evidence="1" id="KW-0472">Membrane</keyword>
<name>A4J330_DESRM</name>
<dbReference type="Proteomes" id="UP000001556">
    <property type="component" value="Chromosome"/>
</dbReference>
<evidence type="ECO:0000313" key="2">
    <source>
        <dbReference type="EMBL" id="ABO49483.1"/>
    </source>
</evidence>
<organism evidence="2 3">
    <name type="scientific">Desulforamulus reducens (strain ATCC BAA-1160 / DSM 100696 / MI-1)</name>
    <name type="common">Desulfotomaculum reducens</name>
    <dbReference type="NCBI Taxonomy" id="349161"/>
    <lineage>
        <taxon>Bacteria</taxon>
        <taxon>Bacillati</taxon>
        <taxon>Bacillota</taxon>
        <taxon>Clostridia</taxon>
        <taxon>Eubacteriales</taxon>
        <taxon>Peptococcaceae</taxon>
        <taxon>Desulforamulus</taxon>
    </lineage>
</organism>
<reference evidence="2 3" key="1">
    <citation type="submission" date="2007-03" db="EMBL/GenBank/DDBJ databases">
        <title>Complete sequence of Desulfotomaculum reducens MI-1.</title>
        <authorList>
            <consortium name="US DOE Joint Genome Institute"/>
            <person name="Copeland A."/>
            <person name="Lucas S."/>
            <person name="Lapidus A."/>
            <person name="Barry K."/>
            <person name="Detter J.C."/>
            <person name="Glavina del Rio T."/>
            <person name="Hammon N."/>
            <person name="Israni S."/>
            <person name="Dalin E."/>
            <person name="Tice H."/>
            <person name="Pitluck S."/>
            <person name="Sims D."/>
            <person name="Brettin T."/>
            <person name="Bruce D."/>
            <person name="Han C."/>
            <person name="Tapia R."/>
            <person name="Schmutz J."/>
            <person name="Larimer F."/>
            <person name="Land M."/>
            <person name="Hauser L."/>
            <person name="Kyrpides N."/>
            <person name="Kim E."/>
            <person name="Tebo B.M."/>
            <person name="Richardson P."/>
        </authorList>
    </citation>
    <scope>NUCLEOTIDE SEQUENCE [LARGE SCALE GENOMIC DNA]</scope>
    <source>
        <strain evidence="2 3">MI-1</strain>
    </source>
</reference>
<keyword evidence="1" id="KW-0812">Transmembrane</keyword>
<protein>
    <submittedName>
        <fullName evidence="2">Uncharacterized protein</fullName>
    </submittedName>
</protein>
<accession>A4J330</accession>
<dbReference type="AlphaFoldDB" id="A4J330"/>
<dbReference type="RefSeq" id="WP_011877312.1">
    <property type="nucleotide sequence ID" value="NC_009253.1"/>
</dbReference>
<evidence type="ECO:0000256" key="1">
    <source>
        <dbReference type="SAM" id="Phobius"/>
    </source>
</evidence>
<dbReference type="EMBL" id="CP000612">
    <property type="protein sequence ID" value="ABO49483.1"/>
    <property type="molecule type" value="Genomic_DNA"/>
</dbReference>
<keyword evidence="3" id="KW-1185">Reference proteome</keyword>
<dbReference type="HOGENOM" id="CLU_1438976_0_0_9"/>